<evidence type="ECO:0000256" key="9">
    <source>
        <dbReference type="SAM" id="MobiDB-lite"/>
    </source>
</evidence>
<evidence type="ECO:0000256" key="2">
    <source>
        <dbReference type="ARBA" id="ARBA00022448"/>
    </source>
</evidence>
<gene>
    <name evidence="11" type="ORF">NERG_01786</name>
    <name evidence="12" type="ORF">NESG_00110</name>
</gene>
<evidence type="ECO:0000256" key="1">
    <source>
        <dbReference type="ARBA" id="ARBA00004567"/>
    </source>
</evidence>
<accession>A0A086J4H0</accession>
<dbReference type="InterPro" id="IPR007846">
    <property type="entry name" value="RRM_NUP35_dom"/>
</dbReference>
<dbReference type="CDD" id="cd12441">
    <property type="entry name" value="RRM_Nup53_like"/>
    <property type="match status" value="1"/>
</dbReference>
<keyword evidence="4" id="KW-0653">Protein transport</keyword>
<dbReference type="EMBL" id="JH604636">
    <property type="protein sequence ID" value="EHY65340.1"/>
    <property type="molecule type" value="Genomic_DNA"/>
</dbReference>
<dbReference type="OrthoDB" id="1733656at2759"/>
<proteinExistence type="predicted"/>
<dbReference type="Pfam" id="PF05172">
    <property type="entry name" value="RRM_Nup35"/>
    <property type="match status" value="1"/>
</dbReference>
<dbReference type="GO" id="GO:0006999">
    <property type="term" value="P:nuclear pore organization"/>
    <property type="evidence" value="ECO:0007669"/>
    <property type="project" value="TreeGrafter"/>
</dbReference>
<dbReference type="EMBL" id="AKIJ01000001">
    <property type="protein sequence ID" value="KFG27038.1"/>
    <property type="molecule type" value="Genomic_DNA"/>
</dbReference>
<evidence type="ECO:0000256" key="3">
    <source>
        <dbReference type="ARBA" id="ARBA00022816"/>
    </source>
</evidence>
<dbReference type="GO" id="GO:0006607">
    <property type="term" value="P:NLS-bearing protein import into nucleus"/>
    <property type="evidence" value="ECO:0007669"/>
    <property type="project" value="TreeGrafter"/>
</dbReference>
<dbReference type="Proteomes" id="UP000005622">
    <property type="component" value="Unassembled WGS sequence"/>
</dbReference>
<feature type="region of interest" description="Disordered" evidence="9">
    <location>
        <begin position="1"/>
        <end position="26"/>
    </location>
</feature>
<name>H8ZDW5_NEMA1</name>
<dbReference type="PANTHER" id="PTHR21527:SF6">
    <property type="entry name" value="NUCLEOPORIN NUP35"/>
    <property type="match status" value="1"/>
</dbReference>
<evidence type="ECO:0000256" key="7">
    <source>
        <dbReference type="ARBA" id="ARBA00023242"/>
    </source>
</evidence>
<evidence type="ECO:0000256" key="4">
    <source>
        <dbReference type="ARBA" id="ARBA00022927"/>
    </source>
</evidence>
<dbReference type="HOGENOM" id="CLU_128908_0_0_1"/>
<evidence type="ECO:0000313" key="11">
    <source>
        <dbReference type="EMBL" id="EHY65340.1"/>
    </source>
</evidence>
<reference evidence="11" key="1">
    <citation type="submission" date="2011-03" db="EMBL/GenBank/DDBJ databases">
        <title>The Genome Sequence of Nematocida sp1 strain ERTm2.</title>
        <authorList>
            <consortium name="The Broad Institute Genome Sequencing Platform"/>
            <consortium name="The Broad Institute Genome Sequencing Center for Infectious Disease"/>
            <person name="Cuomo C."/>
            <person name="Troemel E."/>
            <person name="Young S.K."/>
            <person name="Zeng Q."/>
            <person name="Gargeya S."/>
            <person name="Fitzgerald M."/>
            <person name="Haas B."/>
            <person name="Abouelleil A."/>
            <person name="Alvarado L."/>
            <person name="Arachchi H.M."/>
            <person name="Berlin A."/>
            <person name="Brown A."/>
            <person name="Chapman S.B."/>
            <person name="Chen Z."/>
            <person name="Dunbar C."/>
            <person name="Freedman E."/>
            <person name="Gearin G."/>
            <person name="Gellesch M."/>
            <person name="Goldberg J."/>
            <person name="Griggs A."/>
            <person name="Gujja S."/>
            <person name="Heilman E.R."/>
            <person name="Heiman D."/>
            <person name="Howarth C."/>
            <person name="Larson L."/>
            <person name="Lui A."/>
            <person name="MacDonald P.J.P."/>
            <person name="Mehta T."/>
            <person name="Montmayeur A."/>
            <person name="Murphy C."/>
            <person name="Neiman D."/>
            <person name="Pearson M."/>
            <person name="Priest M."/>
            <person name="Roberts A."/>
            <person name="Saif S."/>
            <person name="Shea T."/>
            <person name="Shenoy N."/>
            <person name="Sisk P."/>
            <person name="Stolte C."/>
            <person name="Sykes S."/>
            <person name="White J."/>
            <person name="Yandava C."/>
            <person name="Wortman J."/>
            <person name="Nusbaum C."/>
            <person name="Birren B."/>
        </authorList>
    </citation>
    <scope>NUCLEOTIDE SEQUENCE</scope>
    <source>
        <strain evidence="11">ERTm2</strain>
    </source>
</reference>
<dbReference type="GO" id="GO:0017056">
    <property type="term" value="F:structural constituent of nuclear pore"/>
    <property type="evidence" value="ECO:0007669"/>
    <property type="project" value="TreeGrafter"/>
</dbReference>
<dbReference type="GO" id="GO:0044615">
    <property type="term" value="C:nuclear pore nuclear basket"/>
    <property type="evidence" value="ECO:0007669"/>
    <property type="project" value="TreeGrafter"/>
</dbReference>
<dbReference type="GO" id="GO:0044613">
    <property type="term" value="C:nuclear pore central transport channel"/>
    <property type="evidence" value="ECO:0007669"/>
    <property type="project" value="TreeGrafter"/>
</dbReference>
<organism evidence="11">
    <name type="scientific">Nematocida ausubeli (strain ATCC PRA-371 / ERTm2)</name>
    <name type="common">Nematode killer fungus</name>
    <dbReference type="NCBI Taxonomy" id="1913371"/>
    <lineage>
        <taxon>Eukaryota</taxon>
        <taxon>Fungi</taxon>
        <taxon>Fungi incertae sedis</taxon>
        <taxon>Microsporidia</taxon>
        <taxon>Nematocida</taxon>
    </lineage>
</organism>
<dbReference type="GO" id="GO:0051028">
    <property type="term" value="P:mRNA transport"/>
    <property type="evidence" value="ECO:0007669"/>
    <property type="project" value="UniProtKB-UniRule"/>
</dbReference>
<dbReference type="PROSITE" id="PS51472">
    <property type="entry name" value="RRM_NUP35"/>
    <property type="match status" value="1"/>
</dbReference>
<evidence type="ECO:0000313" key="13">
    <source>
        <dbReference type="Proteomes" id="UP000054524"/>
    </source>
</evidence>
<sequence length="152" mass="17258">MWSTNERLLKESESKRVPRERNSGPKSVYIPEASVYDDQPVLGGPRVSTVQQKALTVFGYSPSNLECVLRQFKSVGEIKEISYGKNWMDIKYEKEKCMMQALQMSSQIINGEMIGVAQRARKNIDIGSIEKSALFLKKDDGLLGRICRYLFG</sequence>
<protein>
    <recommendedName>
        <fullName evidence="10">RRM Nup35-type domain-containing protein</fullName>
    </recommendedName>
</protein>
<keyword evidence="2 8" id="KW-0813">Transport</keyword>
<evidence type="ECO:0000313" key="12">
    <source>
        <dbReference type="EMBL" id="KFG27038.1"/>
    </source>
</evidence>
<dbReference type="SUPFAM" id="SSF54928">
    <property type="entry name" value="RNA-binding domain, RBD"/>
    <property type="match status" value="1"/>
</dbReference>
<keyword evidence="13" id="KW-1185">Reference proteome</keyword>
<dbReference type="Gene3D" id="3.30.70.330">
    <property type="match status" value="1"/>
</dbReference>
<keyword evidence="5" id="KW-0811">Translocation</keyword>
<keyword evidence="6 8" id="KW-0906">Nuclear pore complex</keyword>
<reference evidence="12 13" key="3">
    <citation type="journal article" date="2014" name="Genome Announc.">
        <title>Genome Sequence of the Microsporidian Species Nematocida sp1 Strain ERTm6 (ATCC PRA-372).</title>
        <authorList>
            <person name="Bakowski M.A."/>
            <person name="Priest M."/>
            <person name="Young S."/>
            <person name="Cuomo C.A."/>
            <person name="Troemel E.R."/>
        </authorList>
    </citation>
    <scope>NUCLEOTIDE SEQUENCE [LARGE SCALE GENOMIC DNA]</scope>
    <source>
        <strain evidence="12 13">ERTm6</strain>
    </source>
</reference>
<dbReference type="InterPro" id="IPR035979">
    <property type="entry name" value="RBD_domain_sf"/>
</dbReference>
<dbReference type="GO" id="GO:0003676">
    <property type="term" value="F:nucleic acid binding"/>
    <property type="evidence" value="ECO:0007669"/>
    <property type="project" value="InterPro"/>
</dbReference>
<keyword evidence="7 8" id="KW-0539">Nucleus</keyword>
<dbReference type="PANTHER" id="PTHR21527">
    <property type="entry name" value="NUCLEOPORIN NUP35"/>
    <property type="match status" value="1"/>
</dbReference>
<evidence type="ECO:0000256" key="8">
    <source>
        <dbReference type="PROSITE-ProRule" id="PRU00804"/>
    </source>
</evidence>
<dbReference type="InterPro" id="IPR012677">
    <property type="entry name" value="Nucleotide-bd_a/b_plait_sf"/>
</dbReference>
<keyword evidence="3 8" id="KW-0509">mRNA transport</keyword>
<evidence type="ECO:0000259" key="10">
    <source>
        <dbReference type="PROSITE" id="PS51472"/>
    </source>
</evidence>
<dbReference type="GO" id="GO:0005543">
    <property type="term" value="F:phospholipid binding"/>
    <property type="evidence" value="ECO:0007669"/>
    <property type="project" value="TreeGrafter"/>
</dbReference>
<accession>H8ZDW5</accession>
<feature type="compositionally biased region" description="Basic and acidic residues" evidence="9">
    <location>
        <begin position="7"/>
        <end position="23"/>
    </location>
</feature>
<comment type="subcellular location">
    <subcellularLocation>
        <location evidence="1">Nucleus</location>
        <location evidence="1">Nuclear pore complex</location>
    </subcellularLocation>
</comment>
<evidence type="ECO:0000256" key="5">
    <source>
        <dbReference type="ARBA" id="ARBA00023010"/>
    </source>
</evidence>
<dbReference type="Proteomes" id="UP000054524">
    <property type="component" value="Unassembled WGS sequence"/>
</dbReference>
<evidence type="ECO:0000256" key="6">
    <source>
        <dbReference type="ARBA" id="ARBA00023132"/>
    </source>
</evidence>
<dbReference type="AlphaFoldDB" id="H8ZDW5"/>
<feature type="domain" description="RRM Nup35-type" evidence="10">
    <location>
        <begin position="49"/>
        <end position="126"/>
    </location>
</feature>
<reference evidence="12" key="2">
    <citation type="submission" date="2012-10" db="EMBL/GenBank/DDBJ databases">
        <authorList>
            <consortium name="The Broad Institute Genome Sequencing Platform"/>
            <consortium name="The Broad Institute Genome Sequencing Center for Infectious Disease"/>
            <person name="Cuomo C."/>
            <person name="Troemel E."/>
            <person name="Walker B."/>
            <person name="Young S.K."/>
            <person name="Zeng Q."/>
            <person name="Gargeya S."/>
            <person name="Fitzgerald M."/>
            <person name="Haas B."/>
            <person name="Abouelleil A."/>
            <person name="Alvarado L."/>
            <person name="Arachchi H.M."/>
            <person name="Berlin A.M."/>
            <person name="Chapman S.B."/>
            <person name="Goldberg J."/>
            <person name="Griggs A."/>
            <person name="Gujja S."/>
            <person name="Hansen M."/>
            <person name="Howarth C."/>
            <person name="Imamovic A."/>
            <person name="Larimer J."/>
            <person name="McCowan C."/>
            <person name="Murphy C."/>
            <person name="Neiman D."/>
            <person name="Pearson M."/>
            <person name="Priest M."/>
            <person name="Roberts A."/>
            <person name="Saif S."/>
            <person name="Shea T."/>
            <person name="Sisk P."/>
            <person name="Sykes S."/>
            <person name="Wortman J."/>
            <person name="Nusbaum C."/>
            <person name="Birren B."/>
        </authorList>
    </citation>
    <scope>NUCLEOTIDE SEQUENCE</scope>
    <source>
        <strain evidence="12">ERTm6</strain>
    </source>
</reference>